<gene>
    <name evidence="3" type="ORF">FKW77_010384</name>
</gene>
<dbReference type="PANTHER" id="PTHR28244:SF1">
    <property type="entry name" value="RNA POLYMERASE I-SPECIFIC TRANSCRIPTION INITIATION FACTOR RRN11"/>
    <property type="match status" value="1"/>
</dbReference>
<dbReference type="PANTHER" id="PTHR28244">
    <property type="entry name" value="RNA POLYMERASE I-SPECIFIC TRANSCRIPTION INITIATION FACTOR RRN11"/>
    <property type="match status" value="1"/>
</dbReference>
<feature type="compositionally biased region" description="Basic residues" evidence="1">
    <location>
        <begin position="516"/>
        <end position="527"/>
    </location>
</feature>
<dbReference type="InterPro" id="IPR053029">
    <property type="entry name" value="RNA_pol_I-specific_init_factor"/>
</dbReference>
<feature type="compositionally biased region" description="Low complexity" evidence="1">
    <location>
        <begin position="155"/>
        <end position="190"/>
    </location>
</feature>
<evidence type="ECO:0000313" key="3">
    <source>
        <dbReference type="EMBL" id="QDS69790.1"/>
    </source>
</evidence>
<evidence type="ECO:0000313" key="4">
    <source>
        <dbReference type="Proteomes" id="UP000316270"/>
    </source>
</evidence>
<evidence type="ECO:0000256" key="1">
    <source>
        <dbReference type="SAM" id="MobiDB-lite"/>
    </source>
</evidence>
<feature type="compositionally biased region" description="Polar residues" evidence="1">
    <location>
        <begin position="84"/>
        <end position="93"/>
    </location>
</feature>
<feature type="compositionally biased region" description="Low complexity" evidence="1">
    <location>
        <begin position="252"/>
        <end position="263"/>
    </location>
</feature>
<sequence length="527" mass="58508">MTGRSGVQNYVNRAGSAPQAFQAGSQGQLRTINQQNAAVQRVAVPPTTKSNIAQARNATSVQPPAPGRATNNGQPLDPFAPTEYSGSTTSAVSKIQVRDSQAPILGDYDAPHHPHGAPGLTDYAQDDDGETSSGEEDDEEEEGSEYDDHGNVEEQQNLVHRQPQQQQQQFQYGQPVLRQQAQQADMNQQQSRRSPFDGDDSYPPTTTGILDDEDMNGALSRNEQFQQSAQREAPLASHSNRNIDAPTQRPVLQHQQNLLSQQQLPPPQHEPASSRPFPVGAQRRIQGQAKIPLRQSPPAPKPFTQSNAHLIPPAMSEQGRPSSAPQPPQPGSQLNPRTRPISTGTAKAPATRVSVPVPQIVQESQAIDQPEVPVEEEPQLDYSEDILKDMNYEQLRDEDYDMDPLKPASVLPMEEQSKSLPERLEFAQKLEDDHQRAFFASLPLTEWEEAGDWFLEKFSDVVKKMTESRKEKRRLAMDFEREVARRHEHVASRKRGIEVALTKMNESGQDVLRGSTPKRQRGAGKEA</sequence>
<feature type="domain" description="Extracellular mutant protein 11 C-terminal" evidence="2">
    <location>
        <begin position="381"/>
        <end position="512"/>
    </location>
</feature>
<feature type="compositionally biased region" description="Acidic residues" evidence="1">
    <location>
        <begin position="124"/>
        <end position="145"/>
    </location>
</feature>
<accession>A0A517L2B9</accession>
<feature type="compositionally biased region" description="Polar residues" evidence="1">
    <location>
        <begin position="334"/>
        <end position="345"/>
    </location>
</feature>
<dbReference type="InterPro" id="IPR029178">
    <property type="entry name" value="Ecm11_C"/>
</dbReference>
<feature type="region of interest" description="Disordered" evidence="1">
    <location>
        <begin position="1"/>
        <end position="26"/>
    </location>
</feature>
<dbReference type="STRING" id="50376.A0A517L2B9"/>
<reference evidence="3 4" key="1">
    <citation type="submission" date="2019-07" db="EMBL/GenBank/DDBJ databases">
        <title>Finished genome of Venturia effusa.</title>
        <authorList>
            <person name="Young C.A."/>
            <person name="Cox M.P."/>
            <person name="Ganley A.R.D."/>
            <person name="David W.J."/>
        </authorList>
    </citation>
    <scope>NUCLEOTIDE SEQUENCE [LARGE SCALE GENOMIC DNA]</scope>
    <source>
        <strain evidence="4">albino</strain>
    </source>
</reference>
<dbReference type="AlphaFoldDB" id="A0A517L2B9"/>
<evidence type="ECO:0000259" key="2">
    <source>
        <dbReference type="Pfam" id="PF15463"/>
    </source>
</evidence>
<proteinExistence type="predicted"/>
<organism evidence="3 4">
    <name type="scientific">Venturia effusa</name>
    <dbReference type="NCBI Taxonomy" id="50376"/>
    <lineage>
        <taxon>Eukaryota</taxon>
        <taxon>Fungi</taxon>
        <taxon>Dikarya</taxon>
        <taxon>Ascomycota</taxon>
        <taxon>Pezizomycotina</taxon>
        <taxon>Dothideomycetes</taxon>
        <taxon>Pleosporomycetidae</taxon>
        <taxon>Venturiales</taxon>
        <taxon>Venturiaceae</taxon>
        <taxon>Venturia</taxon>
    </lineage>
</organism>
<dbReference type="Pfam" id="PF15463">
    <property type="entry name" value="ECM11"/>
    <property type="match status" value="1"/>
</dbReference>
<dbReference type="GO" id="GO:0017025">
    <property type="term" value="F:TBP-class protein binding"/>
    <property type="evidence" value="ECO:0007669"/>
    <property type="project" value="TreeGrafter"/>
</dbReference>
<name>A0A517L2B9_9PEZI</name>
<feature type="region of interest" description="Disordered" evidence="1">
    <location>
        <begin position="44"/>
        <end position="384"/>
    </location>
</feature>
<feature type="compositionally biased region" description="Polar residues" evidence="1">
    <location>
        <begin position="219"/>
        <end position="230"/>
    </location>
</feature>
<dbReference type="GO" id="GO:0070860">
    <property type="term" value="C:RNA polymerase I core factor complex"/>
    <property type="evidence" value="ECO:0007669"/>
    <property type="project" value="TreeGrafter"/>
</dbReference>
<dbReference type="Proteomes" id="UP000316270">
    <property type="component" value="Chromosome 3"/>
</dbReference>
<dbReference type="GO" id="GO:0042790">
    <property type="term" value="P:nucleolar large rRNA transcription by RNA polymerase I"/>
    <property type="evidence" value="ECO:0007669"/>
    <property type="project" value="TreeGrafter"/>
</dbReference>
<dbReference type="GO" id="GO:0001164">
    <property type="term" value="F:RNA polymerase I core promoter sequence-specific DNA binding"/>
    <property type="evidence" value="ECO:0007669"/>
    <property type="project" value="TreeGrafter"/>
</dbReference>
<feature type="compositionally biased region" description="Polar residues" evidence="1">
    <location>
        <begin position="47"/>
        <end position="62"/>
    </location>
</feature>
<feature type="compositionally biased region" description="Polar residues" evidence="1">
    <location>
        <begin position="1"/>
        <end position="11"/>
    </location>
</feature>
<protein>
    <recommendedName>
        <fullName evidence="2">Extracellular mutant protein 11 C-terminal domain-containing protein</fullName>
    </recommendedName>
</protein>
<dbReference type="EMBL" id="CP042187">
    <property type="protein sequence ID" value="QDS69790.1"/>
    <property type="molecule type" value="Genomic_DNA"/>
</dbReference>
<feature type="compositionally biased region" description="Acidic residues" evidence="1">
    <location>
        <begin position="373"/>
        <end position="384"/>
    </location>
</feature>
<feature type="region of interest" description="Disordered" evidence="1">
    <location>
        <begin position="504"/>
        <end position="527"/>
    </location>
</feature>
<keyword evidence="4" id="KW-1185">Reference proteome</keyword>
<dbReference type="OrthoDB" id="5346740at2759"/>